<evidence type="ECO:0000256" key="5">
    <source>
        <dbReference type="ARBA" id="ARBA00022801"/>
    </source>
</evidence>
<evidence type="ECO:0000256" key="11">
    <source>
        <dbReference type="RuleBase" id="RU003781"/>
    </source>
</evidence>
<name>A0A7C6EA75_UNCW3</name>
<proteinExistence type="inferred from homology"/>
<feature type="binding site" evidence="10">
    <location>
        <position position="70"/>
    </location>
    <ligand>
        <name>substrate</name>
    </ligand>
</feature>
<dbReference type="GO" id="GO:0036220">
    <property type="term" value="F:ITP diphosphatase activity"/>
    <property type="evidence" value="ECO:0007669"/>
    <property type="project" value="UniProtKB-UniRule"/>
</dbReference>
<feature type="active site" description="Proton acceptor" evidence="10">
    <location>
        <position position="69"/>
    </location>
</feature>
<comment type="cofactor">
    <cofactor evidence="10">
        <name>Mg(2+)</name>
        <dbReference type="ChEBI" id="CHEBI:18420"/>
    </cofactor>
    <text evidence="10">Binds 1 Mg(2+) ion per subunit.</text>
</comment>
<comment type="catalytic activity">
    <reaction evidence="8 10">
        <text>dITP + H2O = dIMP + diphosphate + H(+)</text>
        <dbReference type="Rhea" id="RHEA:28342"/>
        <dbReference type="ChEBI" id="CHEBI:15377"/>
        <dbReference type="ChEBI" id="CHEBI:15378"/>
        <dbReference type="ChEBI" id="CHEBI:33019"/>
        <dbReference type="ChEBI" id="CHEBI:61194"/>
        <dbReference type="ChEBI" id="CHEBI:61382"/>
        <dbReference type="EC" id="3.6.1.66"/>
    </reaction>
</comment>
<dbReference type="FunFam" id="3.90.950.10:FF:000001">
    <property type="entry name" value="dITP/XTP pyrophosphatase"/>
    <property type="match status" value="1"/>
</dbReference>
<protein>
    <recommendedName>
        <fullName evidence="10">dITP/XTP pyrophosphatase</fullName>
        <ecNumber evidence="10">3.6.1.66</ecNumber>
    </recommendedName>
    <alternativeName>
        <fullName evidence="10">Non-canonical purine NTP pyrophosphatase</fullName>
    </alternativeName>
    <alternativeName>
        <fullName evidence="10">Non-standard purine NTP pyrophosphatase</fullName>
    </alternativeName>
    <alternativeName>
        <fullName evidence="10">Nucleoside-triphosphate diphosphatase</fullName>
    </alternativeName>
    <alternativeName>
        <fullName evidence="10">Nucleoside-triphosphate pyrophosphatase</fullName>
        <shortName evidence="10">NTPase</shortName>
    </alternativeName>
</protein>
<dbReference type="CDD" id="cd00515">
    <property type="entry name" value="HAM1"/>
    <property type="match status" value="1"/>
</dbReference>
<reference evidence="12" key="1">
    <citation type="journal article" date="2020" name="mSystems">
        <title>Genome- and Community-Level Interaction Insights into Carbon Utilization and Element Cycling Functions of Hydrothermarchaeota in Hydrothermal Sediment.</title>
        <authorList>
            <person name="Zhou Z."/>
            <person name="Liu Y."/>
            <person name="Xu W."/>
            <person name="Pan J."/>
            <person name="Luo Z.H."/>
            <person name="Li M."/>
        </authorList>
    </citation>
    <scope>NUCLEOTIDE SEQUENCE [LARGE SCALE GENOMIC DNA]</scope>
    <source>
        <strain evidence="12">SpSt-876</strain>
    </source>
</reference>
<dbReference type="SUPFAM" id="SSF52972">
    <property type="entry name" value="ITPase-like"/>
    <property type="match status" value="1"/>
</dbReference>
<dbReference type="GO" id="GO:0035870">
    <property type="term" value="F:dITP diphosphatase activity"/>
    <property type="evidence" value="ECO:0007669"/>
    <property type="project" value="UniProtKB-UniRule"/>
</dbReference>
<dbReference type="GO" id="GO:0036222">
    <property type="term" value="F:XTP diphosphatase activity"/>
    <property type="evidence" value="ECO:0007669"/>
    <property type="project" value="UniProtKB-UniRule"/>
</dbReference>
<feature type="binding site" evidence="10">
    <location>
        <position position="69"/>
    </location>
    <ligand>
        <name>Mg(2+)</name>
        <dbReference type="ChEBI" id="CHEBI:18420"/>
    </ligand>
</feature>
<feature type="binding site" evidence="10">
    <location>
        <begin position="180"/>
        <end position="181"/>
    </location>
    <ligand>
        <name>substrate</name>
    </ligand>
</feature>
<dbReference type="GO" id="GO:0046872">
    <property type="term" value="F:metal ion binding"/>
    <property type="evidence" value="ECO:0007669"/>
    <property type="project" value="UniProtKB-KW"/>
</dbReference>
<dbReference type="EMBL" id="DTLI01000054">
    <property type="protein sequence ID" value="HHS51675.1"/>
    <property type="molecule type" value="Genomic_DNA"/>
</dbReference>
<gene>
    <name evidence="12" type="primary">rdgB</name>
    <name evidence="12" type="ORF">ENW73_02250</name>
</gene>
<dbReference type="Pfam" id="PF01725">
    <property type="entry name" value="Ham1p_like"/>
    <property type="match status" value="1"/>
</dbReference>
<keyword evidence="7 10" id="KW-0546">Nucleotide metabolism</keyword>
<evidence type="ECO:0000256" key="8">
    <source>
        <dbReference type="ARBA" id="ARBA00051875"/>
    </source>
</evidence>
<sequence>MRLVLATHNRDKIKEIKAICQNPALKFITLEQVCPKLTISERGKTLSANARHKALIAMRATNLPSLAEDTGLEVFALGGSPGVYSARYAGKNAGYKDNIRKLLKMMAQLKGKQRRARFRSVFAFALPDKKVYLFEGTCYGTIATKPKGRKGFGYDPVFIPSGYKKTFGELSAQTKNRISHRAKALKKFKQFLKRIVRLRRTTRGVTRTK</sequence>
<evidence type="ECO:0000256" key="7">
    <source>
        <dbReference type="ARBA" id="ARBA00023080"/>
    </source>
</evidence>
<comment type="function">
    <text evidence="10">Pyrophosphatase that catalyzes the hydrolysis of nucleoside triphosphates to their monophosphate derivatives, with a high preference for the non-canonical purine nucleotides XTP (xanthosine triphosphate), dITP (deoxyinosine triphosphate) and ITP. Seems to function as a house-cleaning enzyme that removes non-canonical purine nucleotides from the nucleotide pool, thus preventing their incorporation into DNA/RNA and avoiding chromosomal lesions.</text>
</comment>
<dbReference type="PANTHER" id="PTHR11067">
    <property type="entry name" value="INOSINE TRIPHOSPHATE PYROPHOSPHATASE/HAM1 PROTEIN"/>
    <property type="match status" value="1"/>
</dbReference>
<dbReference type="PANTHER" id="PTHR11067:SF9">
    <property type="entry name" value="INOSINE TRIPHOSPHATE PYROPHOSPHATASE"/>
    <property type="match status" value="1"/>
</dbReference>
<comment type="caution">
    <text evidence="12">The sequence shown here is derived from an EMBL/GenBank/DDBJ whole genome shotgun (WGS) entry which is preliminary data.</text>
</comment>
<feature type="binding site" evidence="10">
    <location>
        <position position="175"/>
    </location>
    <ligand>
        <name>substrate</name>
    </ligand>
</feature>
<comment type="caution">
    <text evidence="10">Lacks conserved residue(s) required for the propagation of feature annotation.</text>
</comment>
<dbReference type="GO" id="GO:0009117">
    <property type="term" value="P:nucleotide metabolic process"/>
    <property type="evidence" value="ECO:0007669"/>
    <property type="project" value="UniProtKB-KW"/>
</dbReference>
<evidence type="ECO:0000256" key="4">
    <source>
        <dbReference type="ARBA" id="ARBA00022741"/>
    </source>
</evidence>
<comment type="catalytic activity">
    <reaction evidence="9 10">
        <text>XTP + H2O = XMP + diphosphate + H(+)</text>
        <dbReference type="Rhea" id="RHEA:28610"/>
        <dbReference type="ChEBI" id="CHEBI:15377"/>
        <dbReference type="ChEBI" id="CHEBI:15378"/>
        <dbReference type="ChEBI" id="CHEBI:33019"/>
        <dbReference type="ChEBI" id="CHEBI:57464"/>
        <dbReference type="ChEBI" id="CHEBI:61314"/>
        <dbReference type="EC" id="3.6.1.66"/>
    </reaction>
</comment>
<dbReference type="InterPro" id="IPR002637">
    <property type="entry name" value="RdgB/HAM1"/>
</dbReference>
<keyword evidence="4 10" id="KW-0547">Nucleotide-binding</keyword>
<dbReference type="EC" id="3.6.1.66" evidence="10"/>
<dbReference type="Gene3D" id="3.90.950.10">
    <property type="match status" value="1"/>
</dbReference>
<dbReference type="NCBIfam" id="TIGR00042">
    <property type="entry name" value="RdgB/HAM1 family non-canonical purine NTP pyrophosphatase"/>
    <property type="match status" value="1"/>
</dbReference>
<dbReference type="InterPro" id="IPR020922">
    <property type="entry name" value="dITP/XTP_pyrophosphatase"/>
</dbReference>
<evidence type="ECO:0000256" key="10">
    <source>
        <dbReference type="HAMAP-Rule" id="MF_01405"/>
    </source>
</evidence>
<comment type="subunit">
    <text evidence="2 10">Homodimer.</text>
</comment>
<evidence type="ECO:0000256" key="3">
    <source>
        <dbReference type="ARBA" id="ARBA00022723"/>
    </source>
</evidence>
<feature type="binding site" evidence="10">
    <location>
        <begin position="152"/>
        <end position="155"/>
    </location>
    <ligand>
        <name>substrate</name>
    </ligand>
</feature>
<dbReference type="HAMAP" id="MF_01405">
    <property type="entry name" value="Non_canon_purine_NTPase"/>
    <property type="match status" value="1"/>
</dbReference>
<comment type="catalytic activity">
    <reaction evidence="10">
        <text>ITP + H2O = IMP + diphosphate + H(+)</text>
        <dbReference type="Rhea" id="RHEA:29399"/>
        <dbReference type="ChEBI" id="CHEBI:15377"/>
        <dbReference type="ChEBI" id="CHEBI:15378"/>
        <dbReference type="ChEBI" id="CHEBI:33019"/>
        <dbReference type="ChEBI" id="CHEBI:58053"/>
        <dbReference type="ChEBI" id="CHEBI:61402"/>
        <dbReference type="EC" id="3.6.1.66"/>
    </reaction>
</comment>
<evidence type="ECO:0000256" key="1">
    <source>
        <dbReference type="ARBA" id="ARBA00008023"/>
    </source>
</evidence>
<dbReference type="AlphaFoldDB" id="A0A7C6EA75"/>
<dbReference type="GO" id="GO:0005829">
    <property type="term" value="C:cytosol"/>
    <property type="evidence" value="ECO:0007669"/>
    <property type="project" value="TreeGrafter"/>
</dbReference>
<dbReference type="InterPro" id="IPR029001">
    <property type="entry name" value="ITPase-like_fam"/>
</dbReference>
<keyword evidence="5 10" id="KW-0378">Hydrolase</keyword>
<keyword evidence="3 10" id="KW-0479">Metal-binding</keyword>
<accession>A0A7C6EA75</accession>
<evidence type="ECO:0000256" key="9">
    <source>
        <dbReference type="ARBA" id="ARBA00052017"/>
    </source>
</evidence>
<evidence type="ECO:0000313" key="12">
    <source>
        <dbReference type="EMBL" id="HHS51675.1"/>
    </source>
</evidence>
<feature type="binding site" evidence="10">
    <location>
        <begin position="7"/>
        <end position="12"/>
    </location>
    <ligand>
        <name>substrate</name>
    </ligand>
</feature>
<evidence type="ECO:0000256" key="2">
    <source>
        <dbReference type="ARBA" id="ARBA00011738"/>
    </source>
</evidence>
<organism evidence="12">
    <name type="scientific">candidate division WOR-3 bacterium</name>
    <dbReference type="NCBI Taxonomy" id="2052148"/>
    <lineage>
        <taxon>Bacteria</taxon>
        <taxon>Bacteria division WOR-3</taxon>
    </lineage>
</organism>
<dbReference type="GO" id="GO:0017111">
    <property type="term" value="F:ribonucleoside triphosphate phosphatase activity"/>
    <property type="evidence" value="ECO:0007669"/>
    <property type="project" value="InterPro"/>
</dbReference>
<dbReference type="GO" id="GO:0000166">
    <property type="term" value="F:nucleotide binding"/>
    <property type="evidence" value="ECO:0007669"/>
    <property type="project" value="UniProtKB-KW"/>
</dbReference>
<comment type="similarity">
    <text evidence="1 10 11">Belongs to the HAM1 NTPase family.</text>
</comment>
<keyword evidence="6 10" id="KW-0460">Magnesium</keyword>
<dbReference type="GO" id="GO:0009146">
    <property type="term" value="P:purine nucleoside triphosphate catabolic process"/>
    <property type="evidence" value="ECO:0007669"/>
    <property type="project" value="UniProtKB-UniRule"/>
</dbReference>
<evidence type="ECO:0000256" key="6">
    <source>
        <dbReference type="ARBA" id="ARBA00022842"/>
    </source>
</evidence>